<dbReference type="EMBL" id="JAJCJK010000010">
    <property type="protein sequence ID" value="MCB6938344.1"/>
    <property type="molecule type" value="Genomic_DNA"/>
</dbReference>
<evidence type="ECO:0000313" key="7">
    <source>
        <dbReference type="Proteomes" id="UP000095384"/>
    </source>
</evidence>
<organism evidence="2 8">
    <name type="scientific">Agathobacter rectalis</name>
    <dbReference type="NCBI Taxonomy" id="39491"/>
    <lineage>
        <taxon>Bacteria</taxon>
        <taxon>Bacillati</taxon>
        <taxon>Bacillota</taxon>
        <taxon>Clostridia</taxon>
        <taxon>Lachnospirales</taxon>
        <taxon>Lachnospiraceae</taxon>
        <taxon>Agathobacter</taxon>
    </lineage>
</organism>
<dbReference type="OMA" id="YLENQPR"/>
<name>A0A173UJR9_9FIRM</name>
<dbReference type="GO" id="GO:0044780">
    <property type="term" value="P:bacterial-type flagellum assembly"/>
    <property type="evidence" value="ECO:0007669"/>
    <property type="project" value="InterPro"/>
</dbReference>
<protein>
    <submittedName>
        <fullName evidence="4">Flagellar protein FlgN</fullName>
    </submittedName>
    <submittedName>
        <fullName evidence="2">FlgN protein</fullName>
    </submittedName>
</protein>
<dbReference type="Pfam" id="PF05130">
    <property type="entry name" value="FlgN"/>
    <property type="match status" value="1"/>
</dbReference>
<gene>
    <name evidence="3" type="ORF">ERS852417_01859</name>
    <name evidence="2" type="ORF">ERS852580_02235</name>
    <name evidence="4" type="ORF">LIZ56_07960</name>
    <name evidence="5" type="ORF">LIZ82_12925</name>
    <name evidence="6" type="ORF">PNE45_08575</name>
</gene>
<accession>A0A173UJR9</accession>
<dbReference type="Proteomes" id="UP001212823">
    <property type="component" value="Unassembled WGS sequence"/>
</dbReference>
<dbReference type="InterPro" id="IPR007809">
    <property type="entry name" value="FlgN-like"/>
</dbReference>
<dbReference type="EMBL" id="JAJCJQ010000024">
    <property type="protein sequence ID" value="MCB6961782.1"/>
    <property type="molecule type" value="Genomic_DNA"/>
</dbReference>
<evidence type="ECO:0000313" key="8">
    <source>
        <dbReference type="Proteomes" id="UP000095673"/>
    </source>
</evidence>
<dbReference type="Proteomes" id="UP001197741">
    <property type="component" value="Unassembled WGS sequence"/>
</dbReference>
<evidence type="ECO:0000313" key="2">
    <source>
        <dbReference type="EMBL" id="CUN15303.1"/>
    </source>
</evidence>
<dbReference type="Proteomes" id="UP000095384">
    <property type="component" value="Unassembled WGS sequence"/>
</dbReference>
<keyword evidence="4" id="KW-0966">Cell projection</keyword>
<dbReference type="EMBL" id="JAQLYE010000013">
    <property type="protein sequence ID" value="MDB8018087.1"/>
    <property type="molecule type" value="Genomic_DNA"/>
</dbReference>
<keyword evidence="1" id="KW-1005">Bacterial flagellum biogenesis</keyword>
<evidence type="ECO:0000313" key="4">
    <source>
        <dbReference type="EMBL" id="MCB6938344.1"/>
    </source>
</evidence>
<dbReference type="SUPFAM" id="SSF140566">
    <property type="entry name" value="FlgN-like"/>
    <property type="match status" value="1"/>
</dbReference>
<reference evidence="7 8" key="1">
    <citation type="submission" date="2015-09" db="EMBL/GenBank/DDBJ databases">
        <authorList>
            <consortium name="Pathogen Informatics"/>
        </authorList>
    </citation>
    <scope>NUCLEOTIDE SEQUENCE [LARGE SCALE GENOMIC DNA]</scope>
    <source>
        <strain evidence="3 7">2789STDY5608860</strain>
        <strain evidence="2 8">2789STDY5834968</strain>
    </source>
</reference>
<keyword evidence="4" id="KW-0969">Cilium</keyword>
<keyword evidence="4" id="KW-0282">Flagellum</keyword>
<dbReference type="EMBL" id="CYYW01000012">
    <property type="protein sequence ID" value="CUO23541.1"/>
    <property type="molecule type" value="Genomic_DNA"/>
</dbReference>
<dbReference type="InterPro" id="IPR036679">
    <property type="entry name" value="FlgN-like_sf"/>
</dbReference>
<evidence type="ECO:0000313" key="6">
    <source>
        <dbReference type="EMBL" id="MDB8018087.1"/>
    </source>
</evidence>
<evidence type="ECO:0000256" key="1">
    <source>
        <dbReference type="ARBA" id="ARBA00022795"/>
    </source>
</evidence>
<evidence type="ECO:0000313" key="3">
    <source>
        <dbReference type="EMBL" id="CUO23541.1"/>
    </source>
</evidence>
<evidence type="ECO:0000313" key="5">
    <source>
        <dbReference type="EMBL" id="MCB6961782.1"/>
    </source>
</evidence>
<dbReference type="EMBL" id="CYXM01000010">
    <property type="protein sequence ID" value="CUN15303.1"/>
    <property type="molecule type" value="Genomic_DNA"/>
</dbReference>
<dbReference type="Proteomes" id="UP000095673">
    <property type="component" value="Unassembled WGS sequence"/>
</dbReference>
<reference evidence="6" key="3">
    <citation type="submission" date="2023-01" db="EMBL/GenBank/DDBJ databases">
        <title>Human gut microbiome strain richness.</title>
        <authorList>
            <person name="Chen-Liaw A."/>
        </authorList>
    </citation>
    <scope>NUCLEOTIDE SEQUENCE</scope>
    <source>
        <strain evidence="6">1001283st1_D2_1001283B150209_150212</strain>
    </source>
</reference>
<dbReference type="AlphaFoldDB" id="A0A173UJR9"/>
<sequence>MASLVEELINVLTEEEKVYRTLAANGEKKRQIIIDADIPALEALTDLDQQAGDELLIMSNKQVSLLTDIANVLGKSDEKMTVTRLIGYLGTQPDIQAKLTAARDSLIEAAAQMKEINDLNSQLLAQAIELTEFDITLFKSMKQAPETANYDRNAYNTGDILGSSGFDAKQ</sequence>
<dbReference type="RefSeq" id="WP_012741032.1">
    <property type="nucleotide sequence ID" value="NZ_CP092643.1"/>
</dbReference>
<dbReference type="Gene3D" id="1.20.58.300">
    <property type="entry name" value="FlgN-like"/>
    <property type="match status" value="1"/>
</dbReference>
<reference evidence="4" key="2">
    <citation type="submission" date="2021-10" db="EMBL/GenBank/DDBJ databases">
        <title>Collection of gut derived symbiotic bacterial strains cultured from healthy donors.</title>
        <authorList>
            <person name="Lin H."/>
            <person name="Littmann E."/>
            <person name="Kohout C."/>
            <person name="Pamer E.G."/>
        </authorList>
    </citation>
    <scope>NUCLEOTIDE SEQUENCE</scope>
    <source>
        <strain evidence="5">DFI.7.28A</strain>
        <strain evidence="4">DFI.9.42</strain>
    </source>
</reference>
<dbReference type="Proteomes" id="UP001197684">
    <property type="component" value="Unassembled WGS sequence"/>
</dbReference>
<proteinExistence type="predicted"/>
<dbReference type="GeneID" id="86987042"/>